<name>A0A6C2U8R6_PONDE</name>
<keyword evidence="1" id="KW-0812">Transmembrane</keyword>
<evidence type="ECO:0000256" key="1">
    <source>
        <dbReference type="SAM" id="Phobius"/>
    </source>
</evidence>
<evidence type="ECO:0000313" key="4">
    <source>
        <dbReference type="Proteomes" id="UP000366872"/>
    </source>
</evidence>
<accession>A0A6C2U8R6</accession>
<protein>
    <recommendedName>
        <fullName evidence="5">PEP-CTERM protein-sorting domain-containing protein</fullName>
    </recommendedName>
</protein>
<evidence type="ECO:0000256" key="2">
    <source>
        <dbReference type="SAM" id="SignalP"/>
    </source>
</evidence>
<dbReference type="Proteomes" id="UP000366872">
    <property type="component" value="Unassembled WGS sequence"/>
</dbReference>
<dbReference type="EMBL" id="CAAHFG010000003">
    <property type="protein sequence ID" value="VGO16269.1"/>
    <property type="molecule type" value="Genomic_DNA"/>
</dbReference>
<evidence type="ECO:0008006" key="5">
    <source>
        <dbReference type="Google" id="ProtNLM"/>
    </source>
</evidence>
<dbReference type="RefSeq" id="WP_136081800.1">
    <property type="nucleotide sequence ID" value="NZ_CAAHFG010000003.1"/>
</dbReference>
<organism evidence="3 4">
    <name type="scientific">Pontiella desulfatans</name>
    <dbReference type="NCBI Taxonomy" id="2750659"/>
    <lineage>
        <taxon>Bacteria</taxon>
        <taxon>Pseudomonadati</taxon>
        <taxon>Kiritimatiellota</taxon>
        <taxon>Kiritimatiellia</taxon>
        <taxon>Kiritimatiellales</taxon>
        <taxon>Pontiellaceae</taxon>
        <taxon>Pontiella</taxon>
    </lineage>
</organism>
<proteinExistence type="predicted"/>
<feature type="transmembrane region" description="Helical" evidence="1">
    <location>
        <begin position="262"/>
        <end position="281"/>
    </location>
</feature>
<dbReference type="AlphaFoldDB" id="A0A6C2U8R6"/>
<evidence type="ECO:0000313" key="3">
    <source>
        <dbReference type="EMBL" id="VGO16269.1"/>
    </source>
</evidence>
<sequence>MGKIKCIAGIVCLLAVSAQSALLVQESFNYAVTSGGLTNGTQNGGTGFSGAWQGVDAPAYVTDDPNFNITSSAFSFGSGSYGNNLSRTSAGGTESIGRGISADLDATTELWFSVLYDQSANAQFAIGGASFLAGGSGTPKFPTDTDTNTSAGFGFQHDSGGFGAVVWKDRGDRSVIGSKVALTDDIVLVVGKIEFSAAGNDKLSLFLGNTDWEIDPNAAISTAEFAVDETNLDTLSLSTNSKLGFDEIMIGTTIGDVGITVIPEPVTLGMVAVFGGGILFIRRRFMMG</sequence>
<keyword evidence="4" id="KW-1185">Reference proteome</keyword>
<feature type="chain" id="PRO_5025672478" description="PEP-CTERM protein-sorting domain-containing protein" evidence="2">
    <location>
        <begin position="21"/>
        <end position="288"/>
    </location>
</feature>
<gene>
    <name evidence="3" type="ORF">PDESU_04860</name>
</gene>
<keyword evidence="1" id="KW-0472">Membrane</keyword>
<feature type="signal peptide" evidence="2">
    <location>
        <begin position="1"/>
        <end position="20"/>
    </location>
</feature>
<keyword evidence="2" id="KW-0732">Signal</keyword>
<keyword evidence="1" id="KW-1133">Transmembrane helix</keyword>
<reference evidence="3 4" key="1">
    <citation type="submission" date="2019-04" db="EMBL/GenBank/DDBJ databases">
        <authorList>
            <person name="Van Vliet M D."/>
        </authorList>
    </citation>
    <scope>NUCLEOTIDE SEQUENCE [LARGE SCALE GENOMIC DNA]</scope>
    <source>
        <strain evidence="3 4">F1</strain>
    </source>
</reference>